<proteinExistence type="predicted"/>
<dbReference type="PANTHER" id="PTHR11005">
    <property type="entry name" value="LYSOSOMAL ACID LIPASE-RELATED"/>
    <property type="match status" value="1"/>
</dbReference>
<evidence type="ECO:0008006" key="2">
    <source>
        <dbReference type="Google" id="ProtNLM"/>
    </source>
</evidence>
<accession>A0A7R9V3W4</accession>
<gene>
    <name evidence="1" type="ORF">CEUR00632_LOCUS2043</name>
</gene>
<reference evidence="1" key="1">
    <citation type="submission" date="2021-01" db="EMBL/GenBank/DDBJ databases">
        <authorList>
            <person name="Corre E."/>
            <person name="Pelletier E."/>
            <person name="Niang G."/>
            <person name="Scheremetjew M."/>
            <person name="Finn R."/>
            <person name="Kale V."/>
            <person name="Holt S."/>
            <person name="Cochrane G."/>
            <person name="Meng A."/>
            <person name="Brown T."/>
            <person name="Cohen L."/>
        </authorList>
    </citation>
    <scope>NUCLEOTIDE SEQUENCE</scope>
    <source>
        <strain evidence="1">CCMP219</strain>
    </source>
</reference>
<organism evidence="1">
    <name type="scientific">Chlamydomonas euryale</name>
    <dbReference type="NCBI Taxonomy" id="1486919"/>
    <lineage>
        <taxon>Eukaryota</taxon>
        <taxon>Viridiplantae</taxon>
        <taxon>Chlorophyta</taxon>
        <taxon>core chlorophytes</taxon>
        <taxon>Chlorophyceae</taxon>
        <taxon>CS clade</taxon>
        <taxon>Chlamydomonadales</taxon>
        <taxon>Chlamydomonadaceae</taxon>
        <taxon>Chlamydomonas</taxon>
    </lineage>
</organism>
<dbReference type="SUPFAM" id="SSF53474">
    <property type="entry name" value="alpha/beta-Hydrolases"/>
    <property type="match status" value="1"/>
</dbReference>
<sequence length="105" mass="11653">MVQSKDSGRFQLFDHGSAAANIAAYGSPSPPDVAENYARLRGTSVDLIAGVNDGVIGPENIRVHHERLLNAGVDVSYKEFEFGHLDFTFAVKEDLKLYMMRLLRK</sequence>
<dbReference type="EMBL" id="HBEC01004467">
    <property type="protein sequence ID" value="CAD8282008.1"/>
    <property type="molecule type" value="Transcribed_RNA"/>
</dbReference>
<dbReference type="Gene3D" id="3.40.50.1820">
    <property type="entry name" value="alpha/beta hydrolase"/>
    <property type="match status" value="1"/>
</dbReference>
<protein>
    <recommendedName>
        <fullName evidence="2">Lipase</fullName>
    </recommendedName>
</protein>
<name>A0A7R9V3W4_9CHLO</name>
<evidence type="ECO:0000313" key="1">
    <source>
        <dbReference type="EMBL" id="CAD8282008.1"/>
    </source>
</evidence>
<dbReference type="InterPro" id="IPR029058">
    <property type="entry name" value="AB_hydrolase_fold"/>
</dbReference>
<dbReference type="AlphaFoldDB" id="A0A7R9V3W4"/>